<evidence type="ECO:0000313" key="1">
    <source>
        <dbReference type="Proteomes" id="UP000001819"/>
    </source>
</evidence>
<dbReference type="SUPFAM" id="SSF55729">
    <property type="entry name" value="Acyl-CoA N-acyltransferases (Nat)"/>
    <property type="match status" value="1"/>
</dbReference>
<dbReference type="InterPro" id="IPR016181">
    <property type="entry name" value="Acyl_CoA_acyltransferase"/>
</dbReference>
<dbReference type="Proteomes" id="UP000001819">
    <property type="component" value="Chromosome 2"/>
</dbReference>
<dbReference type="RefSeq" id="XP_001359742.3">
    <property type="nucleotide sequence ID" value="XM_001359705.4"/>
</dbReference>
<reference evidence="1" key="1">
    <citation type="submission" date="2024-06" db="UniProtKB">
        <authorList>
            <consortium name="RefSeq"/>
        </authorList>
    </citation>
    <scope>NUCLEOTIDE SEQUENCE [LARGE SCALE GENOMIC DNA]</scope>
    <source>
        <strain evidence="1">MV2-25</strain>
    </source>
</reference>
<organism evidence="1 2">
    <name type="scientific">Drosophila pseudoobscura pseudoobscura</name>
    <name type="common">Fruit fly</name>
    <dbReference type="NCBI Taxonomy" id="46245"/>
    <lineage>
        <taxon>Eukaryota</taxon>
        <taxon>Metazoa</taxon>
        <taxon>Ecdysozoa</taxon>
        <taxon>Arthropoda</taxon>
        <taxon>Hexapoda</taxon>
        <taxon>Insecta</taxon>
        <taxon>Pterygota</taxon>
        <taxon>Neoptera</taxon>
        <taxon>Endopterygota</taxon>
        <taxon>Diptera</taxon>
        <taxon>Brachycera</taxon>
        <taxon>Muscomorpha</taxon>
        <taxon>Ephydroidea</taxon>
        <taxon>Drosophilidae</taxon>
        <taxon>Drosophila</taxon>
        <taxon>Sophophora</taxon>
    </lineage>
</organism>
<keyword evidence="1" id="KW-1185">Reference proteome</keyword>
<protein>
    <recommendedName>
        <fullName evidence="3">N-acetyltransferase domain-containing protein</fullName>
    </recommendedName>
</protein>
<dbReference type="PANTHER" id="PTHR20905:SF28">
    <property type="entry name" value="GH28833P-RELATED"/>
    <property type="match status" value="1"/>
</dbReference>
<dbReference type="AlphaFoldDB" id="A0A6I8URF5"/>
<dbReference type="KEGG" id="dpo:4802920"/>
<dbReference type="PANTHER" id="PTHR20905">
    <property type="entry name" value="N-ACETYLTRANSFERASE-RELATED"/>
    <property type="match status" value="1"/>
</dbReference>
<evidence type="ECO:0000313" key="2">
    <source>
        <dbReference type="RefSeq" id="XP_001359742.3"/>
    </source>
</evidence>
<sequence length="223" mass="25858">MDCINILDGKYQILRVTPDLYDETEQLLTDLSVNHELTCLATKLKDSPVAISELRALVRHVLSCGISFAIRHVCSGRIVSAVANIIFNEKKYSIYELTEYRCPKMIKYNKLWMDLEVSYNIYKEWEMDSILEIAYLATHLDFRCRGLAFQLFKHTIDFARLMSEEKLPSDLILKDMQKEIPKGVMTMLTSPYSRKCGYKLGLEIVKTWPISDWGVVELQAIKF</sequence>
<dbReference type="Gene3D" id="3.40.630.30">
    <property type="match status" value="1"/>
</dbReference>
<evidence type="ECO:0008006" key="3">
    <source>
        <dbReference type="Google" id="ProtNLM"/>
    </source>
</evidence>
<proteinExistence type="predicted"/>
<dbReference type="InParanoid" id="A0A6I8URF5"/>
<gene>
    <name evidence="2" type="primary">LOC4802920</name>
</gene>
<reference evidence="2" key="2">
    <citation type="submission" date="2025-08" db="UniProtKB">
        <authorList>
            <consortium name="RefSeq"/>
        </authorList>
    </citation>
    <scope>IDENTIFICATION</scope>
    <source>
        <strain evidence="2">MV-25-SWS-2005</strain>
        <tissue evidence="2">Whole body</tissue>
    </source>
</reference>
<accession>A0A6I8URF5</accession>
<dbReference type="CDD" id="cd04301">
    <property type="entry name" value="NAT_SF"/>
    <property type="match status" value="1"/>
</dbReference>
<dbReference type="GO" id="GO:0008080">
    <property type="term" value="F:N-acetyltransferase activity"/>
    <property type="evidence" value="ECO:0007669"/>
    <property type="project" value="TreeGrafter"/>
</dbReference>
<name>A0A6I8URF5_DROPS</name>